<protein>
    <recommendedName>
        <fullName evidence="1">CHAD domain-containing protein</fullName>
    </recommendedName>
</protein>
<organism evidence="2 3">
    <name type="scientific">Pseudomonas nitroreducens</name>
    <dbReference type="NCBI Taxonomy" id="46680"/>
    <lineage>
        <taxon>Bacteria</taxon>
        <taxon>Pseudomonadati</taxon>
        <taxon>Pseudomonadota</taxon>
        <taxon>Gammaproteobacteria</taxon>
        <taxon>Pseudomonadales</taxon>
        <taxon>Pseudomonadaceae</taxon>
        <taxon>Pseudomonas</taxon>
    </lineage>
</organism>
<dbReference type="PANTHER" id="PTHR39339:SF1">
    <property type="entry name" value="CHAD DOMAIN-CONTAINING PROTEIN"/>
    <property type="match status" value="1"/>
</dbReference>
<accession>A0A246F993</accession>
<dbReference type="InterPro" id="IPR007899">
    <property type="entry name" value="CHAD_dom"/>
</dbReference>
<sequence>MRPDRAFPLATSRMPASSTDFLIARLIGLQVDYLYAAQCIESASDGEALHDLRITLRGVRSLLRPLRQRPELAVLDQAAAALLTSTSGLRDAQVLAQELDRLGWQAEASRRRAHVDQSVRLCLRKPIAKRVLGELERWPAAFRKIRSGSDLKHIRKLVRRRAKRDLGQLREVLEQSHDSPRDWHAIRLRIKRVRYLCESYANWIRPDDALLDDLKRAQSILGNEHDLSLWCASGDKDRPLRPLINGWLSARTEAQHDVQTVLAALLERLITSREQRKRGPALKPVKG</sequence>
<dbReference type="PROSITE" id="PS51708">
    <property type="entry name" value="CHAD"/>
    <property type="match status" value="1"/>
</dbReference>
<dbReference type="eggNOG" id="COG5607">
    <property type="taxonomic scope" value="Bacteria"/>
</dbReference>
<feature type="domain" description="CHAD" evidence="1">
    <location>
        <begin position="15"/>
        <end position="278"/>
    </location>
</feature>
<dbReference type="InterPro" id="IPR038186">
    <property type="entry name" value="CHAD_dom_sf"/>
</dbReference>
<dbReference type="STRING" id="46680.GCA_000807755_04641"/>
<dbReference type="PANTHER" id="PTHR39339">
    <property type="entry name" value="SLR1444 PROTEIN"/>
    <property type="match status" value="1"/>
</dbReference>
<dbReference type="SMART" id="SM00880">
    <property type="entry name" value="CHAD"/>
    <property type="match status" value="1"/>
</dbReference>
<proteinExistence type="predicted"/>
<name>A0A246F993_PSENT</name>
<dbReference type="Proteomes" id="UP000198145">
    <property type="component" value="Unassembled WGS sequence"/>
</dbReference>
<evidence type="ECO:0000259" key="1">
    <source>
        <dbReference type="PROSITE" id="PS51708"/>
    </source>
</evidence>
<evidence type="ECO:0000313" key="2">
    <source>
        <dbReference type="EMBL" id="OWP50143.1"/>
    </source>
</evidence>
<dbReference type="Pfam" id="PF05235">
    <property type="entry name" value="CHAD"/>
    <property type="match status" value="1"/>
</dbReference>
<comment type="caution">
    <text evidence="2">The sequence shown here is derived from an EMBL/GenBank/DDBJ whole genome shotgun (WGS) entry which is preliminary data.</text>
</comment>
<reference evidence="2 3" key="1">
    <citation type="submission" date="2017-06" db="EMBL/GenBank/DDBJ databases">
        <title>Draft genome of Pseudomonas nitroreducens DF05.</title>
        <authorList>
            <person name="Iyer R."/>
        </authorList>
    </citation>
    <scope>NUCLEOTIDE SEQUENCE [LARGE SCALE GENOMIC DNA]</scope>
    <source>
        <strain evidence="2 3">DF05</strain>
    </source>
</reference>
<dbReference type="AlphaFoldDB" id="A0A246F993"/>
<dbReference type="Gene3D" id="1.40.20.10">
    <property type="entry name" value="CHAD domain"/>
    <property type="match status" value="1"/>
</dbReference>
<dbReference type="EMBL" id="NJBA01000005">
    <property type="protein sequence ID" value="OWP50143.1"/>
    <property type="molecule type" value="Genomic_DNA"/>
</dbReference>
<evidence type="ECO:0000313" key="3">
    <source>
        <dbReference type="Proteomes" id="UP000198145"/>
    </source>
</evidence>
<gene>
    <name evidence="2" type="ORF">CEG18_17065</name>
</gene>